<dbReference type="GeneID" id="63855184"/>
<evidence type="ECO:0000256" key="1">
    <source>
        <dbReference type="ARBA" id="ARBA00022723"/>
    </source>
</evidence>
<dbReference type="InterPro" id="IPR013083">
    <property type="entry name" value="Znf_RING/FYVE/PHD"/>
</dbReference>
<accession>A0A9P4GD33</accession>
<dbReference type="GO" id="GO:0061630">
    <property type="term" value="F:ubiquitin protein ligase activity"/>
    <property type="evidence" value="ECO:0007669"/>
    <property type="project" value="TreeGrafter"/>
</dbReference>
<dbReference type="InterPro" id="IPR001841">
    <property type="entry name" value="Znf_RING"/>
</dbReference>
<protein>
    <recommendedName>
        <fullName evidence="6">RING-type domain-containing protein</fullName>
    </recommendedName>
</protein>
<dbReference type="SUPFAM" id="SSF57850">
    <property type="entry name" value="RING/U-box"/>
    <property type="match status" value="1"/>
</dbReference>
<feature type="domain" description="RING-type" evidence="6">
    <location>
        <begin position="79"/>
        <end position="125"/>
    </location>
</feature>
<keyword evidence="8" id="KW-1185">Reference proteome</keyword>
<keyword evidence="2 4" id="KW-0863">Zinc-finger</keyword>
<comment type="caution">
    <text evidence="7">The sequence shown here is derived from an EMBL/GenBank/DDBJ whole genome shotgun (WGS) entry which is preliminary data.</text>
</comment>
<keyword evidence="1" id="KW-0479">Metal-binding</keyword>
<evidence type="ECO:0000256" key="5">
    <source>
        <dbReference type="SAM" id="MobiDB-lite"/>
    </source>
</evidence>
<dbReference type="Proteomes" id="UP000800039">
    <property type="component" value="Unassembled WGS sequence"/>
</dbReference>
<feature type="compositionally biased region" description="Basic and acidic residues" evidence="5">
    <location>
        <begin position="237"/>
        <end position="246"/>
    </location>
</feature>
<sequence>MTKGAPSGLKLEPVPSERFNPASMPTRTSHSTQSPKPLNTASTLSHLNRAHSTMMVDTVPAQGLSNADTFLASLNEVECTICEEPFDLAHAPVIIRGCWHVLGLHCLRAWVRSDNRGHNRCPTCRAVLFDDGLPLIEEEEDQAEATRAGIRSVHSPDRGTAVHYFTDAQNIAAAQHIGYDFSMPLMPFPNFPAADRDHGMNLDNHTDDVQQLGLRQTLVHRQAPLSRGQQARQQRRRAGDAQRRLQERQQYRAMQEHAQEVLPDSPYEQPWMTMGHDSGPLRYRRAGDQDIKYLSPPRRSAPQATHLPSLPDGLPLNSYLTTAHCGIRGWVSAMLLGEWPYQYPPNLSPPAAEYVQELNERGNPQLSPHMREFDVERRREFLAMGRRRFPAENPILSTDEESEGYEGNSTF</sequence>
<gene>
    <name evidence="7" type="ORF">K460DRAFT_418292</name>
</gene>
<evidence type="ECO:0000313" key="7">
    <source>
        <dbReference type="EMBL" id="KAF1843177.1"/>
    </source>
</evidence>
<feature type="compositionally biased region" description="Polar residues" evidence="5">
    <location>
        <begin position="23"/>
        <end position="41"/>
    </location>
</feature>
<dbReference type="OrthoDB" id="3751080at2759"/>
<feature type="region of interest" description="Disordered" evidence="5">
    <location>
        <begin position="1"/>
        <end position="41"/>
    </location>
</feature>
<evidence type="ECO:0000259" key="6">
    <source>
        <dbReference type="PROSITE" id="PS50089"/>
    </source>
</evidence>
<name>A0A9P4GD33_9PLEO</name>
<keyword evidence="3" id="KW-0862">Zinc</keyword>
<evidence type="ECO:0000256" key="2">
    <source>
        <dbReference type="ARBA" id="ARBA00022771"/>
    </source>
</evidence>
<dbReference type="GO" id="GO:0016567">
    <property type="term" value="P:protein ubiquitination"/>
    <property type="evidence" value="ECO:0007669"/>
    <property type="project" value="TreeGrafter"/>
</dbReference>
<dbReference type="EMBL" id="ML976617">
    <property type="protein sequence ID" value="KAF1843177.1"/>
    <property type="molecule type" value="Genomic_DNA"/>
</dbReference>
<dbReference type="PANTHER" id="PTHR45969">
    <property type="entry name" value="RING ZINC FINGER PROTEIN-RELATED"/>
    <property type="match status" value="1"/>
</dbReference>
<dbReference type="AlphaFoldDB" id="A0A9P4GD33"/>
<dbReference type="PROSITE" id="PS50089">
    <property type="entry name" value="ZF_RING_2"/>
    <property type="match status" value="1"/>
</dbReference>
<evidence type="ECO:0000256" key="4">
    <source>
        <dbReference type="PROSITE-ProRule" id="PRU00175"/>
    </source>
</evidence>
<dbReference type="RefSeq" id="XP_040785740.1">
    <property type="nucleotide sequence ID" value="XM_040937934.1"/>
</dbReference>
<reference evidence="7" key="1">
    <citation type="submission" date="2020-01" db="EMBL/GenBank/DDBJ databases">
        <authorList>
            <consortium name="DOE Joint Genome Institute"/>
            <person name="Haridas S."/>
            <person name="Albert R."/>
            <person name="Binder M."/>
            <person name="Bloem J."/>
            <person name="Labutti K."/>
            <person name="Salamov A."/>
            <person name="Andreopoulos B."/>
            <person name="Baker S.E."/>
            <person name="Barry K."/>
            <person name="Bills G."/>
            <person name="Bluhm B.H."/>
            <person name="Cannon C."/>
            <person name="Castanera R."/>
            <person name="Culley D.E."/>
            <person name="Daum C."/>
            <person name="Ezra D."/>
            <person name="Gonzalez J.B."/>
            <person name="Henrissat B."/>
            <person name="Kuo A."/>
            <person name="Liang C."/>
            <person name="Lipzen A."/>
            <person name="Lutzoni F."/>
            <person name="Magnuson J."/>
            <person name="Mondo S."/>
            <person name="Nolan M."/>
            <person name="Ohm R."/>
            <person name="Pangilinan J."/>
            <person name="Park H.-J."/>
            <person name="Ramirez L."/>
            <person name="Alfaro M."/>
            <person name="Sun H."/>
            <person name="Tritt A."/>
            <person name="Yoshinaga Y."/>
            <person name="Zwiers L.-H."/>
            <person name="Turgeon B.G."/>
            <person name="Goodwin S.B."/>
            <person name="Spatafora J.W."/>
            <person name="Crous P.W."/>
            <person name="Grigoriev I.V."/>
        </authorList>
    </citation>
    <scope>NUCLEOTIDE SEQUENCE</scope>
    <source>
        <strain evidence="7">CBS 394.84</strain>
    </source>
</reference>
<dbReference type="GO" id="GO:0008270">
    <property type="term" value="F:zinc ion binding"/>
    <property type="evidence" value="ECO:0007669"/>
    <property type="project" value="UniProtKB-KW"/>
</dbReference>
<evidence type="ECO:0000256" key="3">
    <source>
        <dbReference type="ARBA" id="ARBA00022833"/>
    </source>
</evidence>
<evidence type="ECO:0000313" key="8">
    <source>
        <dbReference type="Proteomes" id="UP000800039"/>
    </source>
</evidence>
<dbReference type="Gene3D" id="3.30.40.10">
    <property type="entry name" value="Zinc/RING finger domain, C3HC4 (zinc finger)"/>
    <property type="match status" value="1"/>
</dbReference>
<feature type="region of interest" description="Disordered" evidence="5">
    <location>
        <begin position="392"/>
        <end position="411"/>
    </location>
</feature>
<dbReference type="PANTHER" id="PTHR45969:SF69">
    <property type="entry name" value="FINGER DOMAIN PROTEIN, PUTATIVE (AFU_ORTHOLOGUE AFUA_3G12190)-RELATED"/>
    <property type="match status" value="1"/>
</dbReference>
<organism evidence="7 8">
    <name type="scientific">Cucurbitaria berberidis CBS 394.84</name>
    <dbReference type="NCBI Taxonomy" id="1168544"/>
    <lineage>
        <taxon>Eukaryota</taxon>
        <taxon>Fungi</taxon>
        <taxon>Dikarya</taxon>
        <taxon>Ascomycota</taxon>
        <taxon>Pezizomycotina</taxon>
        <taxon>Dothideomycetes</taxon>
        <taxon>Pleosporomycetidae</taxon>
        <taxon>Pleosporales</taxon>
        <taxon>Pleosporineae</taxon>
        <taxon>Cucurbitariaceae</taxon>
        <taxon>Cucurbitaria</taxon>
    </lineage>
</organism>
<feature type="region of interest" description="Disordered" evidence="5">
    <location>
        <begin position="221"/>
        <end position="246"/>
    </location>
</feature>
<dbReference type="CDD" id="cd16448">
    <property type="entry name" value="RING-H2"/>
    <property type="match status" value="1"/>
</dbReference>
<dbReference type="Pfam" id="PF13639">
    <property type="entry name" value="zf-RING_2"/>
    <property type="match status" value="1"/>
</dbReference>
<proteinExistence type="predicted"/>